<dbReference type="NCBIfam" id="TIGR00231">
    <property type="entry name" value="small_GTP"/>
    <property type="match status" value="1"/>
</dbReference>
<dbReference type="GO" id="GO:0003924">
    <property type="term" value="F:GTPase activity"/>
    <property type="evidence" value="ECO:0007669"/>
    <property type="project" value="InterPro"/>
</dbReference>
<dbReference type="SMART" id="SM00175">
    <property type="entry name" value="RAB"/>
    <property type="match status" value="1"/>
</dbReference>
<dbReference type="PROSITE" id="PS51419">
    <property type="entry name" value="RAB"/>
    <property type="match status" value="1"/>
</dbReference>
<dbReference type="InterPro" id="IPR027417">
    <property type="entry name" value="P-loop_NTPase"/>
</dbReference>
<accession>E4YKC8</accession>
<gene>
    <name evidence="3" type="ORF">GSOID_T00028414001</name>
</gene>
<sequence length="166" mass="18920">MASPQNDMSLVVLGSGGVGKSALTVQFHQQVFVQEYDPTLEDNYVKRHEVDGKTYKLSILDTAGQDEFSLFRENYYKSGEGFIIVCSFDNRNSLDEIKKFFGDIERITEKRHGPIIIAANKADKENRKFDEEAVRNLCNQLNLRYIVTSAKTNLNVENLFTEVSLK</sequence>
<dbReference type="PRINTS" id="PR00449">
    <property type="entry name" value="RASTRNSFRMNG"/>
</dbReference>
<dbReference type="PROSITE" id="PS51420">
    <property type="entry name" value="RHO"/>
    <property type="match status" value="1"/>
</dbReference>
<dbReference type="GO" id="GO:0005525">
    <property type="term" value="F:GTP binding"/>
    <property type="evidence" value="ECO:0007669"/>
    <property type="project" value="UniProtKB-KW"/>
</dbReference>
<dbReference type="AlphaFoldDB" id="E4YKC8"/>
<dbReference type="Pfam" id="PF00071">
    <property type="entry name" value="Ras"/>
    <property type="match status" value="1"/>
</dbReference>
<evidence type="ECO:0000256" key="1">
    <source>
        <dbReference type="ARBA" id="ARBA00022741"/>
    </source>
</evidence>
<dbReference type="GO" id="GO:0016020">
    <property type="term" value="C:membrane"/>
    <property type="evidence" value="ECO:0007669"/>
    <property type="project" value="InterPro"/>
</dbReference>
<dbReference type="InterPro" id="IPR020849">
    <property type="entry name" value="Small_GTPase_Ras-type"/>
</dbReference>
<keyword evidence="2" id="KW-0342">GTP-binding</keyword>
<dbReference type="Proteomes" id="UP000011014">
    <property type="component" value="Unassembled WGS sequence"/>
</dbReference>
<dbReference type="EMBL" id="FN654698">
    <property type="protein sequence ID" value="CBY35939.1"/>
    <property type="molecule type" value="Genomic_DNA"/>
</dbReference>
<evidence type="ECO:0000256" key="2">
    <source>
        <dbReference type="ARBA" id="ARBA00023134"/>
    </source>
</evidence>
<proteinExistence type="predicted"/>
<dbReference type="SMART" id="SM00173">
    <property type="entry name" value="RAS"/>
    <property type="match status" value="1"/>
</dbReference>
<dbReference type="CDD" id="cd00876">
    <property type="entry name" value="Ras"/>
    <property type="match status" value="1"/>
</dbReference>
<dbReference type="SMART" id="SM00174">
    <property type="entry name" value="RHO"/>
    <property type="match status" value="1"/>
</dbReference>
<dbReference type="GO" id="GO:0007165">
    <property type="term" value="P:signal transduction"/>
    <property type="evidence" value="ECO:0007669"/>
    <property type="project" value="InterPro"/>
</dbReference>
<evidence type="ECO:0000313" key="3">
    <source>
        <dbReference type="EMBL" id="CBY35939.1"/>
    </source>
</evidence>
<protein>
    <recommendedName>
        <fullName evidence="4">Small monomeric GTPase</fullName>
    </recommendedName>
</protein>
<reference evidence="3" key="1">
    <citation type="journal article" date="2010" name="Science">
        <title>Plasticity of animal genome architecture unmasked by rapid evolution of a pelagic tunicate.</title>
        <authorList>
            <person name="Denoeud F."/>
            <person name="Henriet S."/>
            <person name="Mungpakdee S."/>
            <person name="Aury J.M."/>
            <person name="Da Silva C."/>
            <person name="Brinkmann H."/>
            <person name="Mikhaleva J."/>
            <person name="Olsen L.C."/>
            <person name="Jubin C."/>
            <person name="Canestro C."/>
            <person name="Bouquet J.M."/>
            <person name="Danks G."/>
            <person name="Poulain J."/>
            <person name="Campsteijn C."/>
            <person name="Adamski M."/>
            <person name="Cross I."/>
            <person name="Yadetie F."/>
            <person name="Muffato M."/>
            <person name="Louis A."/>
            <person name="Butcher S."/>
            <person name="Tsagkogeorga G."/>
            <person name="Konrad A."/>
            <person name="Singh S."/>
            <person name="Jensen M.F."/>
            <person name="Cong E.H."/>
            <person name="Eikeseth-Otteraa H."/>
            <person name="Noel B."/>
            <person name="Anthouard V."/>
            <person name="Porcel B.M."/>
            <person name="Kachouri-Lafond R."/>
            <person name="Nishino A."/>
            <person name="Ugolini M."/>
            <person name="Chourrout P."/>
            <person name="Nishida H."/>
            <person name="Aasland R."/>
            <person name="Huzurbazar S."/>
            <person name="Westhof E."/>
            <person name="Delsuc F."/>
            <person name="Lehrach H."/>
            <person name="Reinhardt R."/>
            <person name="Weissenbach J."/>
            <person name="Roy S.W."/>
            <person name="Artiguenave F."/>
            <person name="Postlethwait J.H."/>
            <person name="Manak J.R."/>
            <person name="Thompson E.M."/>
            <person name="Jaillon O."/>
            <person name="Du Pasquier L."/>
            <person name="Boudinot P."/>
            <person name="Liberles D.A."/>
            <person name="Volff J.N."/>
            <person name="Philippe H."/>
            <person name="Lenhard B."/>
            <person name="Roest Crollius H."/>
            <person name="Wincker P."/>
            <person name="Chourrout D."/>
        </authorList>
    </citation>
    <scope>NUCLEOTIDE SEQUENCE [LARGE SCALE GENOMIC DNA]</scope>
</reference>
<keyword evidence="1" id="KW-0547">Nucleotide-binding</keyword>
<dbReference type="InterPro" id="IPR001806">
    <property type="entry name" value="Small_GTPase"/>
</dbReference>
<evidence type="ECO:0008006" key="4">
    <source>
        <dbReference type="Google" id="ProtNLM"/>
    </source>
</evidence>
<dbReference type="SUPFAM" id="SSF52540">
    <property type="entry name" value="P-loop containing nucleoside triphosphate hydrolases"/>
    <property type="match status" value="1"/>
</dbReference>
<dbReference type="PANTHER" id="PTHR24070">
    <property type="entry name" value="RAS, DI-RAS, AND RHEB FAMILY MEMBERS OF SMALL GTPASE SUPERFAMILY"/>
    <property type="match status" value="1"/>
</dbReference>
<dbReference type="FunFam" id="3.40.50.300:FF:001447">
    <property type="entry name" value="Ras-related protein Rab-1B"/>
    <property type="match status" value="1"/>
</dbReference>
<dbReference type="PROSITE" id="PS51421">
    <property type="entry name" value="RAS"/>
    <property type="match status" value="1"/>
</dbReference>
<organism evidence="3">
    <name type="scientific">Oikopleura dioica</name>
    <name type="common">Tunicate</name>
    <dbReference type="NCBI Taxonomy" id="34765"/>
    <lineage>
        <taxon>Eukaryota</taxon>
        <taxon>Metazoa</taxon>
        <taxon>Chordata</taxon>
        <taxon>Tunicata</taxon>
        <taxon>Appendicularia</taxon>
        <taxon>Copelata</taxon>
        <taxon>Oikopleuridae</taxon>
        <taxon>Oikopleura</taxon>
    </lineage>
</organism>
<name>E4YKC8_OIKDI</name>
<dbReference type="Gene3D" id="3.40.50.300">
    <property type="entry name" value="P-loop containing nucleotide triphosphate hydrolases"/>
    <property type="match status" value="1"/>
</dbReference>
<dbReference type="InterPro" id="IPR005225">
    <property type="entry name" value="Small_GTP-bd"/>
</dbReference>